<feature type="region of interest" description="Disordered" evidence="1">
    <location>
        <begin position="46"/>
        <end position="185"/>
    </location>
</feature>
<comment type="caution">
    <text evidence="2">The sequence shown here is derived from an EMBL/GenBank/DDBJ whole genome shotgun (WGS) entry which is preliminary data.</text>
</comment>
<feature type="compositionally biased region" description="Polar residues" evidence="1">
    <location>
        <begin position="157"/>
        <end position="174"/>
    </location>
</feature>
<dbReference type="Proteomes" id="UP001141552">
    <property type="component" value="Unassembled WGS sequence"/>
</dbReference>
<keyword evidence="3" id="KW-1185">Reference proteome</keyword>
<reference evidence="2" key="2">
    <citation type="journal article" date="2023" name="Plants (Basel)">
        <title>Annotation of the Turnera subulata (Passifloraceae) Draft Genome Reveals the S-Locus Evolved after the Divergence of Turneroideae from Passifloroideae in a Stepwise Manner.</title>
        <authorList>
            <person name="Henning P.M."/>
            <person name="Roalson E.H."/>
            <person name="Mir W."/>
            <person name="McCubbin A.G."/>
            <person name="Shore J.S."/>
        </authorList>
    </citation>
    <scope>NUCLEOTIDE SEQUENCE</scope>
    <source>
        <strain evidence="2">F60SS</strain>
    </source>
</reference>
<organism evidence="2 3">
    <name type="scientific">Turnera subulata</name>
    <dbReference type="NCBI Taxonomy" id="218843"/>
    <lineage>
        <taxon>Eukaryota</taxon>
        <taxon>Viridiplantae</taxon>
        <taxon>Streptophyta</taxon>
        <taxon>Embryophyta</taxon>
        <taxon>Tracheophyta</taxon>
        <taxon>Spermatophyta</taxon>
        <taxon>Magnoliopsida</taxon>
        <taxon>eudicotyledons</taxon>
        <taxon>Gunneridae</taxon>
        <taxon>Pentapetalae</taxon>
        <taxon>rosids</taxon>
        <taxon>fabids</taxon>
        <taxon>Malpighiales</taxon>
        <taxon>Passifloraceae</taxon>
        <taxon>Turnera</taxon>
    </lineage>
</organism>
<feature type="compositionally biased region" description="Polar residues" evidence="1">
    <location>
        <begin position="55"/>
        <end position="69"/>
    </location>
</feature>
<feature type="compositionally biased region" description="Low complexity" evidence="1">
    <location>
        <begin position="134"/>
        <end position="144"/>
    </location>
</feature>
<reference evidence="2" key="1">
    <citation type="submission" date="2022-02" db="EMBL/GenBank/DDBJ databases">
        <authorList>
            <person name="Henning P.M."/>
            <person name="McCubbin A.G."/>
            <person name="Shore J.S."/>
        </authorList>
    </citation>
    <scope>NUCLEOTIDE SEQUENCE</scope>
    <source>
        <strain evidence="2">F60SS</strain>
        <tissue evidence="2">Leaves</tissue>
    </source>
</reference>
<evidence type="ECO:0000313" key="3">
    <source>
        <dbReference type="Proteomes" id="UP001141552"/>
    </source>
</evidence>
<proteinExistence type="predicted"/>
<evidence type="ECO:0000313" key="2">
    <source>
        <dbReference type="EMBL" id="KAJ4823670.1"/>
    </source>
</evidence>
<evidence type="ECO:0000256" key="1">
    <source>
        <dbReference type="SAM" id="MobiDB-lite"/>
    </source>
</evidence>
<accession>A0A9Q0F416</accession>
<gene>
    <name evidence="2" type="ORF">Tsubulata_032689</name>
</gene>
<dbReference type="AlphaFoldDB" id="A0A9Q0F416"/>
<feature type="compositionally biased region" description="Polar residues" evidence="1">
    <location>
        <begin position="94"/>
        <end position="103"/>
    </location>
</feature>
<sequence>MVCAVESSMHGLIPGGSRCVMDSDNLVPIDVLKTAHQNGVHAEGHASEGYGMLSDNMNWTSEQTTTSDELSGKLEDSLKLDESASVGEEGESSNPHVESNGSTFHKEGEEKYTEHSEQSKSQKGPGKGRNIKPSNSKSISVSQVKKVRDGKDVAPVSNGSVGLSSRSKQPLKSKSFNERSAVASK</sequence>
<name>A0A9Q0F416_9ROSI</name>
<dbReference type="EMBL" id="JAKUCV010007391">
    <property type="protein sequence ID" value="KAJ4823670.1"/>
    <property type="molecule type" value="Genomic_DNA"/>
</dbReference>
<feature type="non-terminal residue" evidence="2">
    <location>
        <position position="1"/>
    </location>
</feature>
<feature type="compositionally biased region" description="Basic and acidic residues" evidence="1">
    <location>
        <begin position="104"/>
        <end position="120"/>
    </location>
</feature>
<protein>
    <submittedName>
        <fullName evidence="2">Uncharacterized protein</fullName>
    </submittedName>
</protein>
<feature type="compositionally biased region" description="Basic and acidic residues" evidence="1">
    <location>
        <begin position="70"/>
        <end position="82"/>
    </location>
</feature>